<evidence type="ECO:0000313" key="5">
    <source>
        <dbReference type="EMBL" id="UNS95521.1"/>
    </source>
</evidence>
<dbReference type="PANTHER" id="PTHR43464:SF19">
    <property type="entry name" value="UBIQUINONE BIOSYNTHESIS O-METHYLTRANSFERASE, MITOCHONDRIAL"/>
    <property type="match status" value="1"/>
</dbReference>
<dbReference type="GO" id="GO:0008168">
    <property type="term" value="F:methyltransferase activity"/>
    <property type="evidence" value="ECO:0007669"/>
    <property type="project" value="UniProtKB-KW"/>
</dbReference>
<evidence type="ECO:0000256" key="2">
    <source>
        <dbReference type="ARBA" id="ARBA00022679"/>
    </source>
</evidence>
<keyword evidence="2" id="KW-0808">Transferase</keyword>
<dbReference type="SUPFAM" id="SSF53335">
    <property type="entry name" value="S-adenosyl-L-methionine-dependent methyltransferases"/>
    <property type="match status" value="1"/>
</dbReference>
<dbReference type="GO" id="GO:0032259">
    <property type="term" value="P:methylation"/>
    <property type="evidence" value="ECO:0007669"/>
    <property type="project" value="UniProtKB-KW"/>
</dbReference>
<protein>
    <submittedName>
        <fullName evidence="5">Class I SAM-dependent methyltransferase</fullName>
    </submittedName>
</protein>
<reference evidence="5 6" key="1">
    <citation type="journal article" date="2023" name="Microbiol. Spectr.">
        <title>Synergy between Genome Mining, Metabolomics, and Bioinformatics Uncovers Antibacterial Chlorinated Carbazole Alkaloids and Their Biosynthetic Gene Cluster from Streptomyces tubbatahanensis sp. nov., a Novel Actinomycete Isolated from Sulu Sea, Philippines.</title>
        <authorList>
            <person name="Tenebro C.P."/>
            <person name="Trono D.J.V.L."/>
            <person name="Balida L.A.P."/>
            <person name="Bayog L.K.A."/>
            <person name="Bruna J.R."/>
            <person name="Sabido E.M."/>
            <person name="Caspe D.P.C."/>
            <person name="de Los Santos E.L.C."/>
            <person name="Saludes J.P."/>
            <person name="Dalisay D.S."/>
        </authorList>
    </citation>
    <scope>NUCLEOTIDE SEQUENCE [LARGE SCALE GENOMIC DNA]</scope>
    <source>
        <strain evidence="5 6">DSD3025</strain>
    </source>
</reference>
<sequence>MADELFRQPRLAALYDVLEGERADLEPYLALVAELGARRVLDLGCGTGTFALLLAARGIEVTGVDPAGASLHVARSKAGGQAVRWICGDARAAPPLDADLVTMTANVAQEIVGRQAWRSTLGSAYGALRPGGHLVFETRNPAVRAWERWNREDSYRVTRVPGGGTVASWSDLVAVEGPLVTFRHAYEFSADGRVLTSESTLRFRDREEVEADLGERGFAVRDVRDAPDRPGRELVFVARRTDGETPPRR</sequence>
<evidence type="ECO:0000259" key="4">
    <source>
        <dbReference type="Pfam" id="PF13649"/>
    </source>
</evidence>
<dbReference type="PANTHER" id="PTHR43464">
    <property type="entry name" value="METHYLTRANSFERASE"/>
    <property type="match status" value="1"/>
</dbReference>
<dbReference type="InterPro" id="IPR041698">
    <property type="entry name" value="Methyltransf_25"/>
</dbReference>
<dbReference type="Proteomes" id="UP001202244">
    <property type="component" value="Chromosome"/>
</dbReference>
<organism evidence="5 6">
    <name type="scientific">Streptomyces tubbatahanensis</name>
    <dbReference type="NCBI Taxonomy" id="2923272"/>
    <lineage>
        <taxon>Bacteria</taxon>
        <taxon>Bacillati</taxon>
        <taxon>Actinomycetota</taxon>
        <taxon>Actinomycetes</taxon>
        <taxon>Kitasatosporales</taxon>
        <taxon>Streptomycetaceae</taxon>
        <taxon>Streptomyces</taxon>
    </lineage>
</organism>
<dbReference type="InterPro" id="IPR029063">
    <property type="entry name" value="SAM-dependent_MTases_sf"/>
</dbReference>
<dbReference type="Pfam" id="PF13649">
    <property type="entry name" value="Methyltransf_25"/>
    <property type="match status" value="1"/>
</dbReference>
<keyword evidence="6" id="KW-1185">Reference proteome</keyword>
<dbReference type="EMBL" id="CP093846">
    <property type="protein sequence ID" value="UNS95521.1"/>
    <property type="molecule type" value="Genomic_DNA"/>
</dbReference>
<dbReference type="Gene3D" id="3.40.50.150">
    <property type="entry name" value="Vaccinia Virus protein VP39"/>
    <property type="match status" value="1"/>
</dbReference>
<keyword evidence="1 5" id="KW-0489">Methyltransferase</keyword>
<gene>
    <name evidence="5" type="ORF">MMF93_02795</name>
</gene>
<feature type="domain" description="Methyltransferase" evidence="4">
    <location>
        <begin position="40"/>
        <end position="132"/>
    </location>
</feature>
<proteinExistence type="predicted"/>
<dbReference type="RefSeq" id="WP_242749246.1">
    <property type="nucleotide sequence ID" value="NZ_CP093846.1"/>
</dbReference>
<keyword evidence="3" id="KW-0949">S-adenosyl-L-methionine</keyword>
<evidence type="ECO:0000256" key="1">
    <source>
        <dbReference type="ARBA" id="ARBA00022603"/>
    </source>
</evidence>
<name>A0ABY3XM78_9ACTN</name>
<evidence type="ECO:0000313" key="6">
    <source>
        <dbReference type="Proteomes" id="UP001202244"/>
    </source>
</evidence>
<evidence type="ECO:0000256" key="3">
    <source>
        <dbReference type="ARBA" id="ARBA00022691"/>
    </source>
</evidence>
<accession>A0ABY3XM78</accession>
<dbReference type="CDD" id="cd02440">
    <property type="entry name" value="AdoMet_MTases"/>
    <property type="match status" value="1"/>
</dbReference>